<dbReference type="InterPro" id="IPR052966">
    <property type="entry name" value="Beta-lactamase_Reg"/>
</dbReference>
<dbReference type="PANTHER" id="PTHR38684">
    <property type="entry name" value="PROTEIN AMPE"/>
    <property type="match status" value="1"/>
</dbReference>
<reference evidence="2" key="1">
    <citation type="submission" date="2018-06" db="EMBL/GenBank/DDBJ databases">
        <authorList>
            <person name="Zhirakovskaya E."/>
        </authorList>
    </citation>
    <scope>NUCLEOTIDE SEQUENCE</scope>
</reference>
<feature type="transmembrane region" description="Helical" evidence="1">
    <location>
        <begin position="127"/>
        <end position="148"/>
    </location>
</feature>
<keyword evidence="1" id="KW-0812">Transmembrane</keyword>
<keyword evidence="1" id="KW-0472">Membrane</keyword>
<gene>
    <name evidence="2" type="ORF">MNBD_GAMMA02-587</name>
</gene>
<feature type="non-terminal residue" evidence="2">
    <location>
        <position position="288"/>
    </location>
</feature>
<name>A0A3B0W0K2_9ZZZZ</name>
<keyword evidence="1" id="KW-1133">Transmembrane helix</keyword>
<organism evidence="2">
    <name type="scientific">hydrothermal vent metagenome</name>
    <dbReference type="NCBI Taxonomy" id="652676"/>
    <lineage>
        <taxon>unclassified sequences</taxon>
        <taxon>metagenomes</taxon>
        <taxon>ecological metagenomes</taxon>
    </lineage>
</organism>
<dbReference type="AlphaFoldDB" id="A0A3B0W0K2"/>
<dbReference type="GO" id="GO:0046677">
    <property type="term" value="P:response to antibiotic"/>
    <property type="evidence" value="ECO:0007669"/>
    <property type="project" value="TreeGrafter"/>
</dbReference>
<dbReference type="PANTHER" id="PTHR38684:SF1">
    <property type="entry name" value="PROTEIN AMPE"/>
    <property type="match status" value="1"/>
</dbReference>
<proteinExistence type="predicted"/>
<protein>
    <submittedName>
        <fullName evidence="2">Uncharacterized protein</fullName>
    </submittedName>
</protein>
<feature type="transmembrane region" description="Helical" evidence="1">
    <location>
        <begin position="42"/>
        <end position="61"/>
    </location>
</feature>
<dbReference type="GO" id="GO:0005886">
    <property type="term" value="C:plasma membrane"/>
    <property type="evidence" value="ECO:0007669"/>
    <property type="project" value="TreeGrafter"/>
</dbReference>
<dbReference type="EMBL" id="UOFA01000099">
    <property type="protein sequence ID" value="VAW44247.1"/>
    <property type="molecule type" value="Genomic_DNA"/>
</dbReference>
<feature type="transmembrane region" description="Helical" evidence="1">
    <location>
        <begin position="73"/>
        <end position="93"/>
    </location>
</feature>
<evidence type="ECO:0000256" key="1">
    <source>
        <dbReference type="SAM" id="Phobius"/>
    </source>
</evidence>
<accession>A0A3B0W0K2</accession>
<sequence length="288" mass="33122">MKLLAIIIAFGLFHYVGKSSVLRSFDWLEQLQKQIKNWVEDAQVQLVLLVALPLLGLWLLVDGILGLRAYSVWYLLLHVLMLYYCLGPNTLAAELSDSSLRSKLKITDEFTSTEVVYALTDAALHRWFGVFFWYVVLGIYGALMYRIICWATQSSTDKAAFEHKLSQLLEFPVTIIMTVSLAIASDFDRVWKHCKQYLTQETLLSLNSLFLYKSMDFAVEHCEIETKDEDKAYIVLDRERIIYYGKAGFCQNFPLLSSNSELFSSNNEKLLSKTRLSLATITFSVKHY</sequence>
<evidence type="ECO:0000313" key="2">
    <source>
        <dbReference type="EMBL" id="VAW44247.1"/>
    </source>
</evidence>